<reference evidence="2" key="1">
    <citation type="submission" date="2016-10" db="EMBL/GenBank/DDBJ databases">
        <authorList>
            <person name="Varghese N."/>
            <person name="Submissions S."/>
        </authorList>
    </citation>
    <scope>NUCLEOTIDE SEQUENCE [LARGE SCALE GENOMIC DNA]</scope>
    <source>
        <strain evidence="2">CGMCC 1.3566</strain>
    </source>
</reference>
<proteinExistence type="predicted"/>
<dbReference type="EMBL" id="FOHJ01000002">
    <property type="protein sequence ID" value="SET02874.1"/>
    <property type="molecule type" value="Genomic_DNA"/>
</dbReference>
<accession>A0A1I0B8X3</accession>
<protein>
    <recommendedName>
        <fullName evidence="3">Phage-Barnase-EndoU-ColicinE5/D-RelE like nuclease 3 domain-containing protein</fullName>
    </recommendedName>
</protein>
<sequence>MYHSLLKLQTIEEYRMYYEETYCANPIETFDKTTVRFSKRQFDHAFFSSSSRKKQDKSVFNWDRAERIEWIGKALKDKNLTLYAGYDKKRKRNDFTRRVCVVTPDDYVVVINLNNKDYHKAHFVTAFLVDNNRVSKLIRKNPIWTPKHFYK</sequence>
<gene>
    <name evidence="1" type="ORF">SAMN05421676_102375</name>
</gene>
<name>A0A1I0B8X3_9BACI</name>
<dbReference type="OrthoDB" id="795487at2"/>
<dbReference type="STRING" id="237682.SAMN05421676_102375"/>
<evidence type="ECO:0000313" key="2">
    <source>
        <dbReference type="Proteomes" id="UP000199095"/>
    </source>
</evidence>
<dbReference type="AlphaFoldDB" id="A0A1I0B8X3"/>
<organism evidence="1 2">
    <name type="scientific">Salinibacillus kushneri</name>
    <dbReference type="NCBI Taxonomy" id="237682"/>
    <lineage>
        <taxon>Bacteria</taxon>
        <taxon>Bacillati</taxon>
        <taxon>Bacillota</taxon>
        <taxon>Bacilli</taxon>
        <taxon>Bacillales</taxon>
        <taxon>Bacillaceae</taxon>
        <taxon>Salinibacillus</taxon>
    </lineage>
</organism>
<dbReference type="RefSeq" id="WP_093132290.1">
    <property type="nucleotide sequence ID" value="NZ_FOHJ01000002.1"/>
</dbReference>
<evidence type="ECO:0000313" key="1">
    <source>
        <dbReference type="EMBL" id="SET02874.1"/>
    </source>
</evidence>
<evidence type="ECO:0008006" key="3">
    <source>
        <dbReference type="Google" id="ProtNLM"/>
    </source>
</evidence>
<dbReference type="Proteomes" id="UP000199095">
    <property type="component" value="Unassembled WGS sequence"/>
</dbReference>
<keyword evidence="2" id="KW-1185">Reference proteome</keyword>